<gene>
    <name evidence="1" type="ORF">ACE1B6_22435</name>
</gene>
<dbReference type="RefSeq" id="WP_413259501.1">
    <property type="nucleotide sequence ID" value="NZ_JBHFNS010000082.1"/>
</dbReference>
<dbReference type="InterPro" id="IPR009057">
    <property type="entry name" value="Homeodomain-like_sf"/>
</dbReference>
<dbReference type="EMBL" id="JBHFNS010000082">
    <property type="protein sequence ID" value="MFB2938015.1"/>
    <property type="molecule type" value="Genomic_DNA"/>
</dbReference>
<protein>
    <submittedName>
        <fullName evidence="1">DUF433 domain-containing protein</fullName>
    </submittedName>
</protein>
<name>A0ABV4YGQ0_9CYAN</name>
<organism evidence="1 2">
    <name type="scientific">Floridaenema fluviatile BLCC-F154</name>
    <dbReference type="NCBI Taxonomy" id="3153640"/>
    <lineage>
        <taxon>Bacteria</taxon>
        <taxon>Bacillati</taxon>
        <taxon>Cyanobacteriota</taxon>
        <taxon>Cyanophyceae</taxon>
        <taxon>Oscillatoriophycideae</taxon>
        <taxon>Aerosakkonematales</taxon>
        <taxon>Aerosakkonemataceae</taxon>
        <taxon>Floridanema</taxon>
        <taxon>Floridanema fluviatile</taxon>
    </lineage>
</organism>
<evidence type="ECO:0000313" key="2">
    <source>
        <dbReference type="Proteomes" id="UP001576776"/>
    </source>
</evidence>
<dbReference type="Pfam" id="PF04255">
    <property type="entry name" value="DUF433"/>
    <property type="match status" value="1"/>
</dbReference>
<dbReference type="SUPFAM" id="SSF46689">
    <property type="entry name" value="Homeodomain-like"/>
    <property type="match status" value="1"/>
</dbReference>
<dbReference type="InterPro" id="IPR007367">
    <property type="entry name" value="DUF433"/>
</dbReference>
<sequence>MDLQAKILLFKNKDFDMVTTKEYIEKQEGSYRITGTRVSLDSIVYSFLNGMSPESIAQAFPTLTLEQVYGSITFYLANRTEIDAYLEEGEVIFAEQRKAAKEANPLLYKKLADAQMQKV</sequence>
<proteinExistence type="predicted"/>
<dbReference type="InterPro" id="IPR036388">
    <property type="entry name" value="WH-like_DNA-bd_sf"/>
</dbReference>
<dbReference type="Gene3D" id="1.10.10.10">
    <property type="entry name" value="Winged helix-like DNA-binding domain superfamily/Winged helix DNA-binding domain"/>
    <property type="match status" value="1"/>
</dbReference>
<comment type="caution">
    <text evidence="1">The sequence shown here is derived from an EMBL/GenBank/DDBJ whole genome shotgun (WGS) entry which is preliminary data.</text>
</comment>
<dbReference type="Proteomes" id="UP001576776">
    <property type="component" value="Unassembled WGS sequence"/>
</dbReference>
<evidence type="ECO:0000313" key="1">
    <source>
        <dbReference type="EMBL" id="MFB2938015.1"/>
    </source>
</evidence>
<accession>A0ABV4YGQ0</accession>
<reference evidence="1 2" key="1">
    <citation type="submission" date="2024-09" db="EMBL/GenBank/DDBJ databases">
        <title>Floridaenema gen nov. (Aerosakkonemataceae, Aerosakkonematales ord. nov., Cyanobacteria) from benthic tropical and subtropical fresh waters, with the description of four new species.</title>
        <authorList>
            <person name="Moretto J.A."/>
            <person name="Berthold D.E."/>
            <person name="Lefler F.W."/>
            <person name="Huang I.-S."/>
            <person name="Laughinghouse H. IV."/>
        </authorList>
    </citation>
    <scope>NUCLEOTIDE SEQUENCE [LARGE SCALE GENOMIC DNA]</scope>
    <source>
        <strain evidence="1 2">BLCC-F154</strain>
    </source>
</reference>
<keyword evidence="2" id="KW-1185">Reference proteome</keyword>